<comment type="caution">
    <text evidence="5">The sequence shown here is derived from an EMBL/GenBank/DDBJ whole genome shotgun (WGS) entry which is preliminary data.</text>
</comment>
<feature type="domain" description="Predicted membrane protein YciQ-like C-terminal" evidence="4">
    <location>
        <begin position="285"/>
        <end position="579"/>
    </location>
</feature>
<feature type="transmembrane region" description="Helical" evidence="2">
    <location>
        <begin position="466"/>
        <end position="488"/>
    </location>
</feature>
<dbReference type="Pfam" id="PF09972">
    <property type="entry name" value="DUF2207"/>
    <property type="match status" value="1"/>
</dbReference>
<organism evidence="5 6">
    <name type="scientific">Chryseobacterium formosus</name>
    <dbReference type="NCBI Taxonomy" id="1537363"/>
    <lineage>
        <taxon>Bacteria</taxon>
        <taxon>Pseudomonadati</taxon>
        <taxon>Bacteroidota</taxon>
        <taxon>Flavobacteriia</taxon>
        <taxon>Flavobacteriales</taxon>
        <taxon>Weeksellaceae</taxon>
        <taxon>Chryseobacterium group</taxon>
        <taxon>Chryseobacterium</taxon>
    </lineage>
</organism>
<feature type="transmembrane region" description="Helical" evidence="2">
    <location>
        <begin position="437"/>
        <end position="459"/>
    </location>
</feature>
<dbReference type="EMBL" id="JAOVZW010000010">
    <property type="protein sequence ID" value="MCX8524106.1"/>
    <property type="molecule type" value="Genomic_DNA"/>
</dbReference>
<reference evidence="5" key="1">
    <citation type="submission" date="2022-10" db="EMBL/GenBank/DDBJ databases">
        <title>Chryseobacterium sp. nov., a novel bacterial species.</title>
        <authorList>
            <person name="Cao Y."/>
        </authorList>
    </citation>
    <scope>NUCLEOTIDE SEQUENCE</scope>
    <source>
        <strain evidence="5">CCTCC AB2015118</strain>
    </source>
</reference>
<sequence length="673" mass="75035">MKNFIQIITLCFSFLVFGQENIIAVPTRSEDFVETNQDNSQRERIVSFNADIDIAENADVTVTEIIKVFATGNDIKRGIFRALPTVRNINGGKVPITYEIISVEKDGISESFHKETQNGVFNLYIGNKDIQLNSGFYTYKIVYKTQDQIGHFKGYDEFYWNVNGTDWAFPVENIQAVIHLPKGAGILQNSCYTGNHGSTEKNCISEKLSSTEITFKANNLESRENLTVAVGFKPDVLKEPSAFNKWLKKNKTSFPIFAVGFLLLLFYYYSWNKHGRDPEKPTVVPQYNPPVSLSPAALGYIDKAEFELSQTTANLIDLAVKGFVDIDEIKTEKQLFGFSKVFDIKMLNRDSGSLPEDQNILLKKMFGKNKKVSIAGNYSPRLKRAISDSQENIAAKNSVYVETVSNAKTVYKCLKIILIAFFVLLIISALVTESYKALIMAMPLVLFNGLFLALLNYLWKDKSKKLFWIILIFTAPFFIPIFFIAFSASDDISYFESNCYKFLIFGVISLLPFQYFMKRPSVERLDMKAQIDGFKMYLGTAEENQLQFHNPPEMTTDLYEKFLPYAIVFDVDGIWGKKMRNKLKETLNAEDPEMIQQQHFNYSFASSFSQSLAATSVEPPRSFSSDTSSSSSGSSSSSRSSSSSSYSGGSSSSGSSGGGSSGGGGGGGGGGGW</sequence>
<evidence type="ECO:0000313" key="5">
    <source>
        <dbReference type="EMBL" id="MCX8524106.1"/>
    </source>
</evidence>
<evidence type="ECO:0000313" key="6">
    <source>
        <dbReference type="Proteomes" id="UP001073122"/>
    </source>
</evidence>
<feature type="compositionally biased region" description="Low complexity" evidence="1">
    <location>
        <begin position="618"/>
        <end position="654"/>
    </location>
</feature>
<feature type="compositionally biased region" description="Gly residues" evidence="1">
    <location>
        <begin position="655"/>
        <end position="673"/>
    </location>
</feature>
<dbReference type="InterPro" id="IPR018702">
    <property type="entry name" value="DUF2207"/>
</dbReference>
<name>A0ABT3XPQ0_9FLAO</name>
<dbReference type="RefSeq" id="WP_267265407.1">
    <property type="nucleotide sequence ID" value="NZ_JAOVZW010000010.1"/>
</dbReference>
<accession>A0ABT3XPQ0</accession>
<feature type="domain" description="DUF2207" evidence="3">
    <location>
        <begin position="45"/>
        <end position="232"/>
    </location>
</feature>
<gene>
    <name evidence="5" type="ORF">OF897_09225</name>
</gene>
<proteinExistence type="predicted"/>
<dbReference type="InterPro" id="IPR048389">
    <property type="entry name" value="YciQ-like_C"/>
</dbReference>
<keyword evidence="2" id="KW-1133">Transmembrane helix</keyword>
<evidence type="ECO:0000256" key="2">
    <source>
        <dbReference type="SAM" id="Phobius"/>
    </source>
</evidence>
<feature type="transmembrane region" description="Helical" evidence="2">
    <location>
        <begin position="500"/>
        <end position="517"/>
    </location>
</feature>
<protein>
    <submittedName>
        <fullName evidence="5">DUF2207 domain-containing protein</fullName>
    </submittedName>
</protein>
<dbReference type="Proteomes" id="UP001073122">
    <property type="component" value="Unassembled WGS sequence"/>
</dbReference>
<evidence type="ECO:0000256" key="1">
    <source>
        <dbReference type="SAM" id="MobiDB-lite"/>
    </source>
</evidence>
<keyword evidence="2" id="KW-0472">Membrane</keyword>
<feature type="transmembrane region" description="Helical" evidence="2">
    <location>
        <begin position="254"/>
        <end position="271"/>
    </location>
</feature>
<keyword evidence="6" id="KW-1185">Reference proteome</keyword>
<evidence type="ECO:0000259" key="3">
    <source>
        <dbReference type="Pfam" id="PF09972"/>
    </source>
</evidence>
<feature type="transmembrane region" description="Helical" evidence="2">
    <location>
        <begin position="413"/>
        <end position="431"/>
    </location>
</feature>
<dbReference type="Pfam" id="PF20990">
    <property type="entry name" value="DUF2207_C"/>
    <property type="match status" value="1"/>
</dbReference>
<keyword evidence="2" id="KW-0812">Transmembrane</keyword>
<evidence type="ECO:0000259" key="4">
    <source>
        <dbReference type="Pfam" id="PF20990"/>
    </source>
</evidence>
<feature type="region of interest" description="Disordered" evidence="1">
    <location>
        <begin position="618"/>
        <end position="673"/>
    </location>
</feature>